<dbReference type="Pfam" id="PF08659">
    <property type="entry name" value="KR"/>
    <property type="match status" value="3"/>
</dbReference>
<dbReference type="Gene3D" id="3.40.366.10">
    <property type="entry name" value="Malonyl-Coenzyme A Acyl Carrier Protein, domain 2"/>
    <property type="match status" value="3"/>
</dbReference>
<feature type="domain" description="Carrier" evidence="9">
    <location>
        <begin position="1966"/>
        <end position="2041"/>
    </location>
</feature>
<dbReference type="CDD" id="cd05195">
    <property type="entry name" value="enoyl_red"/>
    <property type="match status" value="1"/>
</dbReference>
<dbReference type="Pfam" id="PF21089">
    <property type="entry name" value="PKS_DH_N"/>
    <property type="match status" value="1"/>
</dbReference>
<evidence type="ECO:0000256" key="2">
    <source>
        <dbReference type="ARBA" id="ARBA00022553"/>
    </source>
</evidence>
<dbReference type="Pfam" id="PF16197">
    <property type="entry name" value="KAsynt_C_assoc"/>
    <property type="match status" value="3"/>
</dbReference>
<keyword evidence="6" id="KW-0012">Acyltransferase</keyword>
<dbReference type="Pfam" id="PF02801">
    <property type="entry name" value="Ketoacyl-synt_C"/>
    <property type="match status" value="3"/>
</dbReference>
<dbReference type="Pfam" id="PF00550">
    <property type="entry name" value="PP-binding"/>
    <property type="match status" value="3"/>
</dbReference>
<dbReference type="InterPro" id="IPR013968">
    <property type="entry name" value="PKS_KR"/>
</dbReference>
<dbReference type="InterPro" id="IPR020843">
    <property type="entry name" value="ER"/>
</dbReference>
<feature type="domain" description="PKS/mFAS DH" evidence="11">
    <location>
        <begin position="927"/>
        <end position="1197"/>
    </location>
</feature>
<dbReference type="SMART" id="SM01294">
    <property type="entry name" value="PKS_PP_betabranch"/>
    <property type="match status" value="2"/>
</dbReference>
<sequence>MTTDDQMRHLLARVTAELHDTRNRLRAAEDDAAEPIAIVGMACRFPGSVTTSDELWELVRTGTDAISEFPADRGWDLDELYDADADAAGKSYVRHGGFLRGASAFDAAFFGISPREATAMDPQQRLLLETSWEAVENAGIAPGGLRGSRTGVFAGTVLPEYGPPLREPLEGFEGYFLTGKALSVVSGRVAYSLGLEGPAVTVDTACSSSLVAMHLACQSLRSGESTLALAGGVTVMASPGIFIEFSRQRGLAPDGRCKAFSADADGTGWAEGAGVVVLKRLSDAKRNGHHVLALIRGSAVNQDGASNGLTAPNGPSQVRVIQEALANAGLTPADVDAVEAHGTGTSLGDPIEAQALLATYGKHHTAERPLWLGSLKSNIGHTQAAAGVAGVIKTVQALNHDELPATLHAGEASPHIDWSSGSLALLTEPQPWPETGRPRRAAVSSFGVSGTNAHLILEQAPQGAAEPAEGTETKAGVLPWLISARTPEALEAQAERLHAHLRGRDGWMPAEVARSLATTRTHFPHRAAIIGADRQELLSGLEAIARAETSAAVTHGASANNPGIVMLLSGQGSQRPGMGRGLYEAFPVFAQAWDEACAHLDPLLGLDRPLTDIVFHGQPAEVEQTLVAQPALFVLQVALFRLLEQHGVGPDYLIGHSIGELTAAHLAGVLTLADTATLLAARAKLMQNLPAHGVMAGINASEQELTEAHPELLDAHSGVSIAAVNGPQSTVVTGDPDPVQAIAGHWRDQGRTVRNLHTSRAFHSPHCEPLLGELERTARELTFHPPKIPIISTVTGTPTDDITTPAYWARQVRTAVRFAPALAWLHQNRSVTHHLELGPDATLTTLARATHDTPSHATLNPGTDDTRAYVTALANAHTTGLNPDWAALLPRSRVLDLPTYAFQHERYWLNPPTAGRPEQLGMTTTGHPLLTARITTPQTGETTLTGRVSLDSHPWLADHAVQGNVLLPGTAFLDMTLHAAAQLDCAVEELTLHTPLELPDHGHVALHMAISAEDDGRRTVALYSRAPGTEEVWTRHATGTLATAPEASSTVDLAAWPPAGAAPVDVSDLYDRLADHGFGYGPAFQGLHTAWQHGDDIYADVALPDDHGTGGWAVHPALLDAAQHAGLIGVDSQDRRARLVFSWSGVRIHGSATTGLRVHLRHAGTDAFQLDLADHDGLPVATIESLALRRVSNAVPEDNGLLRLDWVPQAFDDTDAPQSCWALIDSGVAALSDAVASGEPAPDIAVLDERGLAADDDVARRVGEVSQRVVAELQAWLAAPHLAGTRLVLVTHGAVAVQPGEVPDLVTGPLWGLLRIAQNEHPDRFVLVDTDSTGDEELRRTVGAALSHGEAQIALRGDAVFVPRLVRADSRNELVAPDSVSWRLDVSERGSIDNLRLAEFPEAQEPLAGGQVRVAVRAVGVNFRDVLNTLGMYPGTPPLGVEGAGVITEVAGDVPGIRVGDRVWGVLPGSMGPLAVTDHRLLAPVPDGWSFAQAAATPAVFLTAYYALHHLTTVQPGQKVLVHAAAGGVGMAAVQLLQNCGADIYATAHPTKWALLRELGIPADHIASSRTPDFAAQFPPVDVVLNSLTGELLDASLGLLNEGGHFIELGKTDLRDPGEHPGSHFHAFDLSEIDPAHMQGMLADLTGLFERGRLTALPVTAWDIRQAPEAFRYLANARHIGKLALTVPAVPDPRGTILITGGTGALGSVLARHLAAQHPDCHLLLASRQGPASPNADALRDELGSRVTIATCDVTDPHRLSELIDSIPAGQPLTGVVHTAGVLHDAPLHALTSEQLAAVVESKVDSAWNLHLATQHHDLAFFALYSSAAGIFGNPGQANYAAANTFLDALAQYRHTHGLTAQSLAWGPWNTSDGMTRHLTHADQQRMAGIGALPFDPDGGVAAFDAACRRPAPFLVPLRLDTSRLRDAPPILGDLKPRQTAKRRSGEANRTLEQLLDGLDDNQREQALLQVVRREAAAVLGHSGADSIPAGRVFLDLGFDSLTSVELRNRLAAATGLRLPTTLAFDHPTPEALAAHLRQRLLPRAQQITAPARASASDEPIAIVGMACRLPGGVHSPDELWQLLAGNADAITGFPTNRGWNLATLFSSDPDNPGTSYARRGGFLHEADEFDAAFFGISPREAATIDPQQRLLLETSWEALEHARINPASLPGSRTGVFTGVIYQDYAGRLAGRVLPEFEGYLGNGSAGSIASGRVSYTFGLEGPAVTVDTACSSSLVAMHLACQSLRSGESALALAGGASVMATPTPFIEFSRQRGLAPDGRCKAFSADADGTGWAEGAGVVVLERLSDARRNGHRILAVIRGSAVNQDGASNGLTAPNGPSQERVILEALANAGLTPADVDAVEAHGTGTSLGDPIEAQALLATYGQHHTGERPLWLGSLKSNIGHTQAAAGVAGVIKMIQALQHNQLPATLHADEPSSHVDWSSGALALLTKPQPWPEGDQPRRAAVSSFGVSGTNAHLILEQAPPAESTQDNYPSAIVPWVFSAKSPEALTAQAERLHAQLRDRDDWSPVEVAWSLATTRATFQHRAAVLADDRQEFLAGLETLARSGESPFVARGVAAGDPSVAMLLSGQGSQRPGMGRGLHEAFPVFAAAWDDACAHLDPLLGLDRPLTDIVFHGQDTEVEQTLVAQPALFTLQVALFRLLEHHGIRPDYLIGHSIGELTAAHLAGVFTLPDAATLLAARARLMQSLPAHGVMTSINASEQELTETHPELLDPQSGVSIAAINGPQSTVVSGDPDPVHAIAEHWRNQGRTTRELHTSRAFHSPHCEPLLDELERTADQLTYRTPKIPIISTVTGTPTDDITTPAYWARQVRRPVRFAPALAWLHQNHNVTHHLELGPDTTLTTHALTSHDETLSLPTQQPGVDGAAGYLSALTHAHTTGLSPNWAAVLTPARTVDLPTYAFQRQSFWLDPPDDRAEIGSDAGFWTAVEDNDPGAVAKALDIAPETPLHDVVTALSAWRRRRRDEVTLSSWRYEVQWHPAPPTSENPPVLRGNWLIISAHDTDRDVLDTVTRAMTGAEAHPILIDDQPSRSELADLLRDEAPTGVVSLLGAVAATITLVQALGDAGVTAPLWCLTRGAVGVDEHDEPPNPELAAMWGVGRVIALEHPDRWGGLVDLPLRPDRRAAASLATILSDRAEDQVAIRQAGAHVARLARVPASADSAWQPDEAVQVTGASPGVERLTGLLSEQGIATTSDSGRTVVHIVPGETATGLLATTDAADVEAELRRSIIELAHLDELLVNGRIETLVVLSAVTDAWGAEGYAAGAATSAWVDALVRRRRAAGLRVVSVEWGPWDGSDDVEAARRRGLLGMSPELAIASLRQAIGNDDHVVAVADVDWNRFVASNASRCFAGLADAGHDVAASSDEPHSALRERITGLPEKERRRAVVELVRGEVAAVLGHADPAAVPANRPLQELGFESLTAVQLRNRLAKSTALRLSATLAFDHPTLTALADHVLGRLTPEAPVAAPATAQAAAGEDIAIVGMACRLPGGVDSPEGLWDLVGSRTDAITPFPANRGWDLAGIFDPDPDAVGRTYVRSGGFLHDAAAFDPEFFSISPREALAMDPQQRLLLETSWEALERAGIDPATLRSTPTGVFAGTNGQDYAAVLRRKPTPGELEPFVGTGTTASVLSGRIAYILGLEGPAVTVDTACSSSLVAMHLACQSLRSGESSLALAGGASIMATPDVFIEFSRQRGLAKDGRCKAFSAEADGTSWAEGVGVVVLERLSDAERNGHRVLAVVRGSAVNQDGASNGLTAPNGPSQERVILQALANAGLTPADVDAVEAHGTGTSLGDPIEAQALLATYGQHHSAERPLLLGSLKSNIGHAQAAAGVAGVIKTVQALNHEELPATLHADEPSPHIDWSSGTLTLLTEPQPWPETGRPRRAAVSSFGVSGTNAHLILEQPSQAVERTATADPGGGLAPWVISAKTAEALEAQAEQLHSRLMEDPGWSPVEVAWSLATARTAFSHRAAVVGGDREELLTGLKNLAHQGGSTGTARGIAVDEPAVAMLLSGQGSQRPGMGRGLHETFPVFAAAWDDACAHLDPLLGLDRPLTDIVFHGQDTEVKQTLIAQPALFTLQVALFRLLEHHGIRPDYLIGHSIGELTAAHLAGVLTLPDAATLLATRARLMQTLPAHGAMTSINASEQELTETHPELLDAHSGVSIAAINSPQSTVISGEPAPVQAITDHWRNQGRTARNLHTSRAFHSPHCEPLLAEMERTARELTFHQPKIPIISTVTGTPTDDLTTPAYWARQMRQAVRFAPALTWLHQHHAITHHLELGPDATLTTLARTAHDTPSHATLEPGTDDTTAYLTALTHAHTTGLSPDWAALLAPARTLDLPTYPFQRRDFWASPQPSSRAEDLGFESTGHPLLSARIDVPQTGQVIFTGQTAQDAPLTGTAALDMALHAASRLGHVLDELTIHNGFRQGRTVLQLVATPGDNDDLALTLHSRCGDDDWALHASGHLRSATPEAADIAAVDLQDFYDEIADGEAHRAGTPGLQAAWHHDGPTDVQLDVVDETGLPVAAVRLDLKALTAGPADPDRLFRLAWRPLAQQAEAVDLGWIAPGQDPVPDNDIVVIDQRDHPAAADIPALVGRRTQRLLDLVQAWLGQESGSRLVLLTRNAVTVHPGEAPDLGTASLWGLLRPAQTEHPDRILLMDVDDPDAAPETIGRAVATALHHGEQQVAIRDGELFAQRLAPAEPGDGGSARGLDPRGTVLITGGTGALGSLVARHLAAAHHGPLLLVSRQGPAASGAEQLLADLVALGADAEIAACDLTDPAALAGLLESIPGEHPLTGVIHTAGVLRDAPVHALRPDDLTAVLAPKVTAAWNLHEVTRRYEPDVFVLFSSAVAIFGNPGQANYAAANAFLDALAQHRGDLGLPAHALAWGPWQVSSGMSTDLSEVNLARMTQAGIVPLQPDDGLRLFDEACRTPSTHLLPLHLDATTLRAYARANPVPPLLTEFLPPQRAQRSAAEPLHRRLAGMPETQQLEALLELVRDQVAGVLGHTGRDDVPEERPFLDLGFDSLTAVELRNRITAATDLPLATTLVFDHPTPAKVAALLHRKFFGEPTDIPPQGGRPAAEPAADIDAMDVESLVQKAFESSGR</sequence>
<evidence type="ECO:0000313" key="12">
    <source>
        <dbReference type="EMBL" id="SDZ35950.1"/>
    </source>
</evidence>
<dbReference type="InterPro" id="IPR016035">
    <property type="entry name" value="Acyl_Trfase/lysoPLipase"/>
</dbReference>
<feature type="domain" description="Ketosynthase family 3 (KS3)" evidence="10">
    <location>
        <begin position="33"/>
        <end position="459"/>
    </location>
</feature>
<dbReference type="InterPro" id="IPR016036">
    <property type="entry name" value="Malonyl_transacylase_ACP-bd"/>
</dbReference>
<dbReference type="InterPro" id="IPR036291">
    <property type="entry name" value="NAD(P)-bd_dom_sf"/>
</dbReference>
<dbReference type="CDD" id="cd08952">
    <property type="entry name" value="KR_1_SDR_x"/>
    <property type="match status" value="1"/>
</dbReference>
<dbReference type="InterPro" id="IPR036736">
    <property type="entry name" value="ACP-like_sf"/>
</dbReference>
<dbReference type="Pfam" id="PF13602">
    <property type="entry name" value="ADH_zinc_N_2"/>
    <property type="match status" value="1"/>
</dbReference>
<dbReference type="Gene3D" id="3.30.70.3290">
    <property type="match status" value="3"/>
</dbReference>
<evidence type="ECO:0000256" key="3">
    <source>
        <dbReference type="ARBA" id="ARBA00022679"/>
    </source>
</evidence>
<dbReference type="STRING" id="418495.SAMN05216215_10636"/>
<dbReference type="Gene3D" id="3.40.50.720">
    <property type="entry name" value="NAD(P)-binding Rossmann-like Domain"/>
    <property type="match status" value="3"/>
</dbReference>
<dbReference type="InterPro" id="IPR018201">
    <property type="entry name" value="Ketoacyl_synth_AS"/>
</dbReference>
<dbReference type="InterPro" id="IPR016039">
    <property type="entry name" value="Thiolase-like"/>
</dbReference>
<dbReference type="Pfam" id="PF00109">
    <property type="entry name" value="ketoacyl-synt"/>
    <property type="match status" value="3"/>
</dbReference>
<dbReference type="SMART" id="SM00823">
    <property type="entry name" value="PKS_PP"/>
    <property type="match status" value="3"/>
</dbReference>
<reference evidence="13" key="1">
    <citation type="submission" date="2016-10" db="EMBL/GenBank/DDBJ databases">
        <authorList>
            <person name="Varghese N."/>
            <person name="Submissions S."/>
        </authorList>
    </citation>
    <scope>NUCLEOTIDE SEQUENCE [LARGE SCALE GENOMIC DNA]</scope>
    <source>
        <strain evidence="13">CGMCC 4.3530</strain>
    </source>
</reference>
<dbReference type="InterPro" id="IPR020806">
    <property type="entry name" value="PKS_PP-bd"/>
</dbReference>
<dbReference type="SMART" id="SM00829">
    <property type="entry name" value="PKS_ER"/>
    <property type="match status" value="1"/>
</dbReference>
<feature type="domain" description="Carrier" evidence="9">
    <location>
        <begin position="3409"/>
        <end position="3484"/>
    </location>
</feature>
<dbReference type="InterPro" id="IPR001227">
    <property type="entry name" value="Ac_transferase_dom_sf"/>
</dbReference>
<dbReference type="PROSITE" id="PS52019">
    <property type="entry name" value="PKS_MFAS_DH"/>
    <property type="match status" value="1"/>
</dbReference>
<dbReference type="InterPro" id="IPR009081">
    <property type="entry name" value="PP-bd_ACP"/>
</dbReference>
<name>A0A1H3SE51_9PSEU</name>
<evidence type="ECO:0000256" key="4">
    <source>
        <dbReference type="ARBA" id="ARBA00022737"/>
    </source>
</evidence>
<dbReference type="Pfam" id="PF18369">
    <property type="entry name" value="PKS_DE"/>
    <property type="match status" value="1"/>
</dbReference>
<evidence type="ECO:0000256" key="6">
    <source>
        <dbReference type="ARBA" id="ARBA00023315"/>
    </source>
</evidence>
<dbReference type="PROSITE" id="PS50075">
    <property type="entry name" value="CARRIER"/>
    <property type="match status" value="3"/>
</dbReference>
<dbReference type="Gene3D" id="3.40.50.11460">
    <property type="match status" value="2"/>
</dbReference>
<dbReference type="PANTHER" id="PTHR43775:SF51">
    <property type="entry name" value="INACTIVE PHENOLPHTHIOCEROL SYNTHESIS POLYKETIDE SYNTHASE TYPE I PKS1-RELATED"/>
    <property type="match status" value="1"/>
</dbReference>
<dbReference type="GO" id="GO:0016491">
    <property type="term" value="F:oxidoreductase activity"/>
    <property type="evidence" value="ECO:0007669"/>
    <property type="project" value="InterPro"/>
</dbReference>
<dbReference type="CDD" id="cd00833">
    <property type="entry name" value="PKS"/>
    <property type="match status" value="3"/>
</dbReference>
<keyword evidence="5" id="KW-0511">Multifunctional enzyme</keyword>
<dbReference type="InterPro" id="IPR055123">
    <property type="entry name" value="SpnB-like_Rossmann"/>
</dbReference>
<dbReference type="SUPFAM" id="SSF47336">
    <property type="entry name" value="ACP-like"/>
    <property type="match status" value="3"/>
</dbReference>
<dbReference type="SUPFAM" id="SSF50129">
    <property type="entry name" value="GroES-like"/>
    <property type="match status" value="1"/>
</dbReference>
<protein>
    <submittedName>
        <fullName evidence="12">Polyene macrolide polyketide synthase/mycolactone core lactone polyketide synthase MlsA1/candicidin polyketide synthase FscE</fullName>
    </submittedName>
</protein>
<feature type="region of interest" description="C-terminal hotdog fold" evidence="7">
    <location>
        <begin position="1061"/>
        <end position="1197"/>
    </location>
</feature>
<accession>A0A1H3SE51</accession>
<dbReference type="SMART" id="SM00827">
    <property type="entry name" value="PKS_AT"/>
    <property type="match status" value="3"/>
</dbReference>
<dbReference type="GO" id="GO:0006633">
    <property type="term" value="P:fatty acid biosynthetic process"/>
    <property type="evidence" value="ECO:0007669"/>
    <property type="project" value="InterPro"/>
</dbReference>
<dbReference type="InterPro" id="IPR014031">
    <property type="entry name" value="Ketoacyl_synth_C"/>
</dbReference>
<dbReference type="Pfam" id="PF14765">
    <property type="entry name" value="PS-DH"/>
    <property type="match status" value="1"/>
</dbReference>
<dbReference type="InterPro" id="IPR006162">
    <property type="entry name" value="Ppantetheine_attach_site"/>
</dbReference>
<dbReference type="PROSITE" id="PS00606">
    <property type="entry name" value="KS3_1"/>
    <property type="match status" value="3"/>
</dbReference>
<dbReference type="SMART" id="SM00822">
    <property type="entry name" value="PKS_KR"/>
    <property type="match status" value="2"/>
</dbReference>
<evidence type="ECO:0000313" key="13">
    <source>
        <dbReference type="Proteomes" id="UP000199529"/>
    </source>
</evidence>
<feature type="region of interest" description="N-terminal hotdog fold" evidence="7">
    <location>
        <begin position="927"/>
        <end position="1048"/>
    </location>
</feature>
<dbReference type="InterPro" id="IPR042104">
    <property type="entry name" value="PKS_dehydratase_sf"/>
</dbReference>
<proteinExistence type="predicted"/>
<evidence type="ECO:0000256" key="7">
    <source>
        <dbReference type="PROSITE-ProRule" id="PRU01363"/>
    </source>
</evidence>
<feature type="active site" description="Proton acceptor; for dehydratase activity" evidence="7">
    <location>
        <position position="959"/>
    </location>
</feature>
<dbReference type="GO" id="GO:0004312">
    <property type="term" value="F:fatty acid synthase activity"/>
    <property type="evidence" value="ECO:0007669"/>
    <property type="project" value="TreeGrafter"/>
</dbReference>
<evidence type="ECO:0000259" key="10">
    <source>
        <dbReference type="PROSITE" id="PS52004"/>
    </source>
</evidence>
<evidence type="ECO:0000256" key="8">
    <source>
        <dbReference type="SAM" id="MobiDB-lite"/>
    </source>
</evidence>
<dbReference type="Proteomes" id="UP000199529">
    <property type="component" value="Unassembled WGS sequence"/>
</dbReference>
<dbReference type="PANTHER" id="PTHR43775">
    <property type="entry name" value="FATTY ACID SYNTHASE"/>
    <property type="match status" value="1"/>
</dbReference>
<dbReference type="PROSITE" id="PS00012">
    <property type="entry name" value="PHOSPHOPANTETHEINE"/>
    <property type="match status" value="3"/>
</dbReference>
<evidence type="ECO:0000259" key="9">
    <source>
        <dbReference type="PROSITE" id="PS50075"/>
    </source>
</evidence>
<dbReference type="SMART" id="SM00826">
    <property type="entry name" value="PKS_DH"/>
    <property type="match status" value="2"/>
</dbReference>
<dbReference type="InterPro" id="IPR011032">
    <property type="entry name" value="GroES-like_sf"/>
</dbReference>
<dbReference type="InterPro" id="IPR049552">
    <property type="entry name" value="PKS_DH_N"/>
</dbReference>
<dbReference type="Gene3D" id="6.10.140.1830">
    <property type="match status" value="1"/>
</dbReference>
<feature type="region of interest" description="Disordered" evidence="8">
    <location>
        <begin position="1929"/>
        <end position="1948"/>
    </location>
</feature>
<dbReference type="PROSITE" id="PS52004">
    <property type="entry name" value="KS3_2"/>
    <property type="match status" value="3"/>
</dbReference>
<dbReference type="SUPFAM" id="SSF55048">
    <property type="entry name" value="Probable ACP-binding domain of malonyl-CoA ACP transacylase"/>
    <property type="match status" value="3"/>
</dbReference>
<gene>
    <name evidence="12" type="ORF">SAMN05216215_10636</name>
</gene>
<dbReference type="InterPro" id="IPR041618">
    <property type="entry name" value="PKS_DE"/>
</dbReference>
<dbReference type="GO" id="GO:0004315">
    <property type="term" value="F:3-oxoacyl-[acyl-carrier-protein] synthase activity"/>
    <property type="evidence" value="ECO:0007669"/>
    <property type="project" value="InterPro"/>
</dbReference>
<dbReference type="InterPro" id="IPR020807">
    <property type="entry name" value="PKS_DH"/>
</dbReference>
<dbReference type="Pfam" id="PF22953">
    <property type="entry name" value="SpnB_Rossmann"/>
    <property type="match status" value="1"/>
</dbReference>
<feature type="active site" description="Proton donor; for dehydratase activity" evidence="7">
    <location>
        <position position="1120"/>
    </location>
</feature>
<dbReference type="GO" id="GO:0031177">
    <property type="term" value="F:phosphopantetheine binding"/>
    <property type="evidence" value="ECO:0007669"/>
    <property type="project" value="InterPro"/>
</dbReference>
<dbReference type="Pfam" id="PF08240">
    <property type="entry name" value="ADH_N"/>
    <property type="match status" value="1"/>
</dbReference>
<keyword evidence="3" id="KW-0808">Transferase</keyword>
<keyword evidence="13" id="KW-1185">Reference proteome</keyword>
<dbReference type="InterPro" id="IPR049551">
    <property type="entry name" value="PKS_DH_C"/>
</dbReference>
<dbReference type="InterPro" id="IPR020841">
    <property type="entry name" value="PKS_Beta-ketoAc_synthase_dom"/>
</dbReference>
<dbReference type="FunFam" id="3.40.47.10:FF:000019">
    <property type="entry name" value="Polyketide synthase type I"/>
    <property type="match status" value="3"/>
</dbReference>
<dbReference type="CDD" id="cd08956">
    <property type="entry name" value="KR_3_FAS_SDR_x"/>
    <property type="match status" value="2"/>
</dbReference>
<dbReference type="FunFam" id="1.10.1200.10:FF:000007">
    <property type="entry name" value="Probable polyketide synthase pks17"/>
    <property type="match status" value="3"/>
</dbReference>
<dbReference type="InterPro" id="IPR014030">
    <property type="entry name" value="Ketoacyl_synth_N"/>
</dbReference>
<dbReference type="InterPro" id="IPR049900">
    <property type="entry name" value="PKS_mFAS_DH"/>
</dbReference>
<organism evidence="12 13">
    <name type="scientific">Saccharopolyspora shandongensis</name>
    <dbReference type="NCBI Taxonomy" id="418495"/>
    <lineage>
        <taxon>Bacteria</taxon>
        <taxon>Bacillati</taxon>
        <taxon>Actinomycetota</taxon>
        <taxon>Actinomycetes</taxon>
        <taxon>Pseudonocardiales</taxon>
        <taxon>Pseudonocardiaceae</taxon>
        <taxon>Saccharopolyspora</taxon>
    </lineage>
</organism>
<dbReference type="InterPro" id="IPR032821">
    <property type="entry name" value="PKS_assoc"/>
</dbReference>
<dbReference type="SUPFAM" id="SSF52151">
    <property type="entry name" value="FabD/lysophospholipase-like"/>
    <property type="match status" value="3"/>
</dbReference>
<feature type="domain" description="Ketosynthase family 3 (KS3)" evidence="10">
    <location>
        <begin position="3501"/>
        <end position="3929"/>
    </location>
</feature>
<evidence type="ECO:0000259" key="11">
    <source>
        <dbReference type="PROSITE" id="PS52019"/>
    </source>
</evidence>
<feature type="domain" description="Ketosynthase family 3 (KS3)" evidence="10">
    <location>
        <begin position="2058"/>
        <end position="2485"/>
    </location>
</feature>
<feature type="domain" description="Carrier" evidence="9">
    <location>
        <begin position="5018"/>
        <end position="5093"/>
    </location>
</feature>
<dbReference type="InterPro" id="IPR050091">
    <property type="entry name" value="PKS_NRPS_Biosynth_Enz"/>
</dbReference>
<dbReference type="Pfam" id="PF00698">
    <property type="entry name" value="Acyl_transf_1"/>
    <property type="match status" value="3"/>
</dbReference>
<dbReference type="SUPFAM" id="SSF51735">
    <property type="entry name" value="NAD(P)-binding Rossmann-fold domains"/>
    <property type="match status" value="7"/>
</dbReference>
<dbReference type="Gene3D" id="1.10.1200.10">
    <property type="entry name" value="ACP-like"/>
    <property type="match status" value="3"/>
</dbReference>
<dbReference type="InterPro" id="IPR013154">
    <property type="entry name" value="ADH-like_N"/>
</dbReference>
<dbReference type="EMBL" id="FNOK01000063">
    <property type="protein sequence ID" value="SDZ35950.1"/>
    <property type="molecule type" value="Genomic_DNA"/>
</dbReference>
<dbReference type="InterPro" id="IPR057326">
    <property type="entry name" value="KR_dom"/>
</dbReference>
<evidence type="ECO:0000256" key="5">
    <source>
        <dbReference type="ARBA" id="ARBA00023268"/>
    </source>
</evidence>
<keyword evidence="2" id="KW-0597">Phosphoprotein</keyword>
<dbReference type="Gene3D" id="3.10.129.110">
    <property type="entry name" value="Polyketide synthase dehydratase"/>
    <property type="match status" value="2"/>
</dbReference>
<dbReference type="InterPro" id="IPR014043">
    <property type="entry name" value="Acyl_transferase_dom"/>
</dbReference>
<keyword evidence="4" id="KW-0677">Repeat</keyword>
<keyword evidence="1" id="KW-0596">Phosphopantetheine</keyword>
<dbReference type="Gene3D" id="3.90.180.10">
    <property type="entry name" value="Medium-chain alcohol dehydrogenases, catalytic domain"/>
    <property type="match status" value="1"/>
</dbReference>
<evidence type="ECO:0000256" key="1">
    <source>
        <dbReference type="ARBA" id="ARBA00022450"/>
    </source>
</evidence>
<dbReference type="SMART" id="SM00825">
    <property type="entry name" value="PKS_KS"/>
    <property type="match status" value="3"/>
</dbReference>
<dbReference type="Gene3D" id="3.40.47.10">
    <property type="match status" value="3"/>
</dbReference>
<dbReference type="SUPFAM" id="SSF53901">
    <property type="entry name" value="Thiolase-like"/>
    <property type="match status" value="3"/>
</dbReference>